<organism evidence="1 2">
    <name type="scientific">Anoxybacterium hadale</name>
    <dbReference type="NCBI Taxonomy" id="3408580"/>
    <lineage>
        <taxon>Bacteria</taxon>
        <taxon>Bacillati</taxon>
        <taxon>Bacillota</taxon>
        <taxon>Clostridia</taxon>
        <taxon>Peptostreptococcales</taxon>
        <taxon>Anaerovoracaceae</taxon>
        <taxon>Anoxybacterium</taxon>
    </lineage>
</organism>
<gene>
    <name evidence="1" type="ORF">FRZ06_12120</name>
</gene>
<dbReference type="EMBL" id="CP042469">
    <property type="protein sequence ID" value="QOX64026.1"/>
    <property type="molecule type" value="Genomic_DNA"/>
</dbReference>
<sequence>MAIVKMKRLHLLSLASDKEQMMKLLQRAGCVEITELDAELADPEWSSLVKRERAAVSNAKSKAAGVNTALDTLKKYAPEKSGLFILRKEIREDTFCDADYRTSTLESAAVINDCSRQISQVSSQKNRLGSQRIGLLPWSSLDVDLSLRETESTRIVFGVCPAAVSLEEIQATIGKNGLSAACFHASSDKEQHYLLLVYHKEEEAAVTETLRTFSFNPTALKDIEGSAASNIKMIDTEIAELDRKKEELEAKITSYSCFRSDLQVCSDQMVQELAIEEARSRLVTTGTLVYLKGWVPAPDVHMLEAELHNFECAMEILEPGEEDIPPTELRNKKLIQSMDMVTEMYSLPGYGGIDPNPLIFPFFTIFYGMMFGDVAYGIILIILSQIVIRKFKPKGVLGNILQLATICGASAAVWGFLSGSIFGDAVSVVAEQFLGFEDFVLYVPVLDPLTDPLKILYLSVIMGAVQLFVGMCIHIYMCFRDGHPLDALFDVGSWWLLFAGIAVFVIKGTPFVLFTGIAALILTQGRAKKGIPAKLLGGIASLYNITSWLGDILSYTRLMALMLATTVIASVVNILGSLPGNIFAFLVIFVFGHTFNMGINVIGTYVHTARLQYLEYFSKFYVSGGRPFKPLKYHTKYVDIVSEDGEVKG</sequence>
<reference evidence="1" key="1">
    <citation type="submission" date="2019-08" db="EMBL/GenBank/DDBJ databases">
        <title>Genome sequence of Clostridiales bacterium MT110.</title>
        <authorList>
            <person name="Cao J."/>
        </authorList>
    </citation>
    <scope>NUCLEOTIDE SEQUENCE</scope>
    <source>
        <strain evidence="1">MT110</strain>
    </source>
</reference>
<dbReference type="Proteomes" id="UP000594014">
    <property type="component" value="Chromosome"/>
</dbReference>
<evidence type="ECO:0000313" key="1">
    <source>
        <dbReference type="EMBL" id="QOX64026.1"/>
    </source>
</evidence>
<name>A0ACD1ACE6_9FIRM</name>
<keyword evidence="2" id="KW-1185">Reference proteome</keyword>
<protein>
    <submittedName>
        <fullName evidence="1">V-type ATP synthase subunit I</fullName>
    </submittedName>
</protein>
<evidence type="ECO:0000313" key="2">
    <source>
        <dbReference type="Proteomes" id="UP000594014"/>
    </source>
</evidence>
<proteinExistence type="predicted"/>
<accession>A0ACD1ACE6</accession>